<gene>
    <name evidence="1" type="ORF">MLD38_032289</name>
</gene>
<dbReference type="Proteomes" id="UP001057402">
    <property type="component" value="Chromosome 10"/>
</dbReference>
<organism evidence="1 2">
    <name type="scientific">Melastoma candidum</name>
    <dbReference type="NCBI Taxonomy" id="119954"/>
    <lineage>
        <taxon>Eukaryota</taxon>
        <taxon>Viridiplantae</taxon>
        <taxon>Streptophyta</taxon>
        <taxon>Embryophyta</taxon>
        <taxon>Tracheophyta</taxon>
        <taxon>Spermatophyta</taxon>
        <taxon>Magnoliopsida</taxon>
        <taxon>eudicotyledons</taxon>
        <taxon>Gunneridae</taxon>
        <taxon>Pentapetalae</taxon>
        <taxon>rosids</taxon>
        <taxon>malvids</taxon>
        <taxon>Myrtales</taxon>
        <taxon>Melastomataceae</taxon>
        <taxon>Melastomatoideae</taxon>
        <taxon>Melastomateae</taxon>
        <taxon>Melastoma</taxon>
    </lineage>
</organism>
<keyword evidence="2" id="KW-1185">Reference proteome</keyword>
<evidence type="ECO:0000313" key="1">
    <source>
        <dbReference type="EMBL" id="KAI4318610.1"/>
    </source>
</evidence>
<protein>
    <submittedName>
        <fullName evidence="1">Uncharacterized protein</fullName>
    </submittedName>
</protein>
<comment type="caution">
    <text evidence="1">The sequence shown here is derived from an EMBL/GenBank/DDBJ whole genome shotgun (WGS) entry which is preliminary data.</text>
</comment>
<evidence type="ECO:0000313" key="2">
    <source>
        <dbReference type="Proteomes" id="UP001057402"/>
    </source>
</evidence>
<sequence>MKIPVYYDCVGQATVGQMLESPGFEDVMSNCRMPLSEYSDCRKCVNAGILYLHHVVGVEDNVTLSTCRDATFATLASQLDNSSAIGLASCFFGVQGLSMLPDSSISLPSGKPNASSSPLITASPTQLIFGVNLNHTHHQHYHLTWVPGIGIGITLVAVLVLAVLAFLIRKKSKELKNASDVERTSSKVFPPPQSMKKFQEGQAFMFRKFSYKEMKKATDNFTSIIGQGGFGTVYKAQFGGGLMVAVKRMNKVSEQGEADICREIELLARLHHRHLLSLRGFCVEKHERFLMYEYMANGSSKDHLHGPPKSPLSWLTRIRIAIDEYLHFYCDPPLCHRDIKSSNIFLDENFVAKVADFGVVHSSKDSSICFEPVNTNISGTPGYMDPEYIVTHELTEKSDVYSYGVLLLEIVTGRRANQDGKNLLQTVVSIVQWCTQQEGKARPSIKQVLRLLYESLDPPAEEGDEYEGSDGRGRASKRKMRASDGIFLSGDSRCLASSSSTSMSHCSRSFLLETGSPKSPQNMKSL</sequence>
<name>A0ACB9M3G1_9MYRT</name>
<accession>A0ACB9M3G1</accession>
<proteinExistence type="predicted"/>
<reference evidence="2" key="1">
    <citation type="journal article" date="2023" name="Front. Plant Sci.">
        <title>Chromosomal-level genome assembly of Melastoma candidum provides insights into trichome evolution.</title>
        <authorList>
            <person name="Zhong Y."/>
            <person name="Wu W."/>
            <person name="Sun C."/>
            <person name="Zou P."/>
            <person name="Liu Y."/>
            <person name="Dai S."/>
            <person name="Zhou R."/>
        </authorList>
    </citation>
    <scope>NUCLEOTIDE SEQUENCE [LARGE SCALE GENOMIC DNA]</scope>
</reference>
<dbReference type="EMBL" id="CM042889">
    <property type="protein sequence ID" value="KAI4318610.1"/>
    <property type="molecule type" value="Genomic_DNA"/>
</dbReference>